<gene>
    <name evidence="4" type="ORF">ACFFH7_35800</name>
</gene>
<evidence type="ECO:0000313" key="4">
    <source>
        <dbReference type="EMBL" id="MFC0546920.1"/>
    </source>
</evidence>
<dbReference type="RefSeq" id="WP_273937160.1">
    <property type="nucleotide sequence ID" value="NZ_CP097263.1"/>
</dbReference>
<dbReference type="InterPro" id="IPR002941">
    <property type="entry name" value="DNA_methylase_N4/N6"/>
</dbReference>
<dbReference type="Gene3D" id="3.90.1530.10">
    <property type="entry name" value="Conserved hypothetical protein from pyrococcus furiosus pfu- 392566-001, ParB domain"/>
    <property type="match status" value="1"/>
</dbReference>
<sequence length="464" mass="49778">MPLQKAFPLVKQSYELVGVDRLTPHPDNPRRGDVGVLVDSIEANGFYGAVVAQLSTGYVLAGNHRLMAAREHGLTVLPVVWVDVDDEAALRILLVDNRSNDLADYDQDALAVLLAGLEDLAGTGYAEHELAALLEPSEPPDSAPDDVPRQSLAERFGVPPFTLLDARRGYWRDRKAAWLSLGLRSELGRSGGLTGSFDDAARAKAAYNGQAPTGASWEAGTSIFDPVLAELLLRWYTAPGTAVLDPFAGGAVRGLVAARLGRRYTGVELRAEQVEANGQAAVDWMGRGLLTAAAPQWIVGDARDIRALVPNTASGTYGMLFTCPPYFDLERYSDDPADLSTAASYEQFLDGYTDALAAATDRMTDNAFAAIVTGAVRDRHGYVLDLPADTSRIMAGLGWRLYQDAVLATPTGSAGLRAASAFLKSRKLARVHQMVAVYHRGDIGAVRSWPAPEVGEVLELDGED</sequence>
<dbReference type="EMBL" id="JBHLUD010000013">
    <property type="protein sequence ID" value="MFC0546920.1"/>
    <property type="molecule type" value="Genomic_DNA"/>
</dbReference>
<keyword evidence="2" id="KW-0808">Transferase</keyword>
<feature type="domain" description="ParB-like N-terminal" evidence="3">
    <location>
        <begin position="15"/>
        <end position="98"/>
    </location>
</feature>
<dbReference type="SMART" id="SM00470">
    <property type="entry name" value="ParB"/>
    <property type="match status" value="1"/>
</dbReference>
<dbReference type="Gene3D" id="3.40.50.150">
    <property type="entry name" value="Vaccinia Virus protein VP39"/>
    <property type="match status" value="2"/>
</dbReference>
<dbReference type="Pfam" id="PF01555">
    <property type="entry name" value="N6_N4_Mtase"/>
    <property type="match status" value="1"/>
</dbReference>
<organism evidence="4 5">
    <name type="scientific">Kutzneria chonburiensis</name>
    <dbReference type="NCBI Taxonomy" id="1483604"/>
    <lineage>
        <taxon>Bacteria</taxon>
        <taxon>Bacillati</taxon>
        <taxon>Actinomycetota</taxon>
        <taxon>Actinomycetes</taxon>
        <taxon>Pseudonocardiales</taxon>
        <taxon>Pseudonocardiaceae</taxon>
        <taxon>Kutzneria</taxon>
    </lineage>
</organism>
<dbReference type="SUPFAM" id="SSF110849">
    <property type="entry name" value="ParB/Sulfiredoxin"/>
    <property type="match status" value="1"/>
</dbReference>
<evidence type="ECO:0000313" key="5">
    <source>
        <dbReference type="Proteomes" id="UP001589810"/>
    </source>
</evidence>
<dbReference type="SUPFAM" id="SSF53335">
    <property type="entry name" value="S-adenosyl-L-methionine-dependent methyltransferases"/>
    <property type="match status" value="2"/>
</dbReference>
<evidence type="ECO:0000256" key="1">
    <source>
        <dbReference type="ARBA" id="ARBA00022603"/>
    </source>
</evidence>
<dbReference type="Proteomes" id="UP001589810">
    <property type="component" value="Unassembled WGS sequence"/>
</dbReference>
<accession>A0ABV6N2X9</accession>
<evidence type="ECO:0000259" key="3">
    <source>
        <dbReference type="SMART" id="SM00470"/>
    </source>
</evidence>
<evidence type="ECO:0000256" key="2">
    <source>
        <dbReference type="ARBA" id="ARBA00022679"/>
    </source>
</evidence>
<keyword evidence="5" id="KW-1185">Reference proteome</keyword>
<reference evidence="4 5" key="1">
    <citation type="submission" date="2024-09" db="EMBL/GenBank/DDBJ databases">
        <authorList>
            <person name="Sun Q."/>
            <person name="Mori K."/>
        </authorList>
    </citation>
    <scope>NUCLEOTIDE SEQUENCE [LARGE SCALE GENOMIC DNA]</scope>
    <source>
        <strain evidence="4 5">TBRC 1432</strain>
    </source>
</reference>
<dbReference type="Pfam" id="PF02195">
    <property type="entry name" value="ParB_N"/>
    <property type="match status" value="1"/>
</dbReference>
<dbReference type="InterPro" id="IPR036086">
    <property type="entry name" value="ParB/Sulfiredoxin_sf"/>
</dbReference>
<protein>
    <submittedName>
        <fullName evidence="4">ParB N-terminal domain-containing protein</fullName>
    </submittedName>
</protein>
<dbReference type="InterPro" id="IPR003115">
    <property type="entry name" value="ParB_N"/>
</dbReference>
<keyword evidence="1" id="KW-0489">Methyltransferase</keyword>
<dbReference type="InterPro" id="IPR029063">
    <property type="entry name" value="SAM-dependent_MTases_sf"/>
</dbReference>
<comment type="caution">
    <text evidence="4">The sequence shown here is derived from an EMBL/GenBank/DDBJ whole genome shotgun (WGS) entry which is preliminary data.</text>
</comment>
<proteinExistence type="predicted"/>
<name>A0ABV6N2X9_9PSEU</name>